<protein>
    <submittedName>
        <fullName evidence="2">Uncharacterized protein</fullName>
    </submittedName>
</protein>
<reference evidence="2" key="1">
    <citation type="submission" date="2016-01" db="EMBL/GenBank/DDBJ databases">
        <title>Reference transcriptome for the parasite Schistocephalus solidus: insights into the molecular evolution of parasitism.</title>
        <authorList>
            <person name="Hebert F.O."/>
            <person name="Grambauer S."/>
            <person name="Barber I."/>
            <person name="Landry C.R."/>
            <person name="Aubin-Horth N."/>
        </authorList>
    </citation>
    <scope>NUCLEOTIDE SEQUENCE</scope>
</reference>
<name>A0A0V0JB75_SCHSO</name>
<evidence type="ECO:0000313" key="2">
    <source>
        <dbReference type="EMBL" id="JAP62984.1"/>
    </source>
</evidence>
<accession>A0A0V0JB75</accession>
<dbReference type="EMBL" id="GEEE01000241">
    <property type="protein sequence ID" value="JAP62984.1"/>
    <property type="molecule type" value="Transcribed_RNA"/>
</dbReference>
<dbReference type="AlphaFoldDB" id="A0A0V0JB75"/>
<sequence length="100" mass="11380">MNRYPSVQSVHLYVAWVYAHTLQLSLKHHSSCYSQNTSTKFIRDHTYSTSIPHCPCYDSPLLLHIGQVRYPENRHGRTVAPHTGGGAPTNTLRRSYATKL</sequence>
<gene>
    <name evidence="2" type="ORF">TR104696</name>
</gene>
<evidence type="ECO:0000256" key="1">
    <source>
        <dbReference type="SAM" id="MobiDB-lite"/>
    </source>
</evidence>
<feature type="region of interest" description="Disordered" evidence="1">
    <location>
        <begin position="75"/>
        <end position="100"/>
    </location>
</feature>
<organism evidence="2">
    <name type="scientific">Schistocephalus solidus</name>
    <name type="common">Tapeworm</name>
    <dbReference type="NCBI Taxonomy" id="70667"/>
    <lineage>
        <taxon>Eukaryota</taxon>
        <taxon>Metazoa</taxon>
        <taxon>Spiralia</taxon>
        <taxon>Lophotrochozoa</taxon>
        <taxon>Platyhelminthes</taxon>
        <taxon>Cestoda</taxon>
        <taxon>Eucestoda</taxon>
        <taxon>Diphyllobothriidea</taxon>
        <taxon>Diphyllobothriidae</taxon>
        <taxon>Schistocephalus</taxon>
    </lineage>
</organism>
<proteinExistence type="predicted"/>